<keyword evidence="3" id="KW-1185">Reference proteome</keyword>
<evidence type="ECO:0000259" key="1">
    <source>
        <dbReference type="Pfam" id="PF06544"/>
    </source>
</evidence>
<reference evidence="3" key="1">
    <citation type="submission" date="2024-04" db="EMBL/GenBank/DDBJ databases">
        <authorList>
            <person name="Shaw F."/>
            <person name="Minotto A."/>
        </authorList>
    </citation>
    <scope>NUCLEOTIDE SEQUENCE [LARGE SCALE GENOMIC DNA]</scope>
</reference>
<sequence>MQGEQITFTLSETDTETWNTLLESYPDLPCNTLTLQSPRFRLTVEGSPIHFEVDIPSDYNGPKASQDMSKDLSLMVSVRGDQISRYDQERWQQIMAECASQLSDSEYPLYELISVYLLPRLHEEVCSNLVLPEQASEKSQASGRPTSLRYHALLTSHHLISPTKRRNLQNWSSQLSITGFAKVGYPGIIYCEGDKTQVEEFVANIKAMQWLALRVRFVEPIPGLETLQNIEIRRRWVEFEKVGELMEEMRRIGRESYVVEMGIGSAGNAVSR</sequence>
<gene>
    <name evidence="2" type="ORF">GFSPODELE1_LOCUS444</name>
</gene>
<dbReference type="InterPro" id="IPR010541">
    <property type="entry name" value="Prp3_C"/>
</dbReference>
<organism evidence="2 3">
    <name type="scientific">Somion occarium</name>
    <dbReference type="NCBI Taxonomy" id="3059160"/>
    <lineage>
        <taxon>Eukaryota</taxon>
        <taxon>Fungi</taxon>
        <taxon>Dikarya</taxon>
        <taxon>Basidiomycota</taxon>
        <taxon>Agaricomycotina</taxon>
        <taxon>Agaricomycetes</taxon>
        <taxon>Polyporales</taxon>
        <taxon>Cerrenaceae</taxon>
        <taxon>Somion</taxon>
    </lineage>
</organism>
<protein>
    <recommendedName>
        <fullName evidence="1">Small nuclear ribonucleoprotein Prp3 C-terminal domain-containing protein</fullName>
    </recommendedName>
</protein>
<dbReference type="Pfam" id="PF06544">
    <property type="entry name" value="Prp3_C"/>
    <property type="match status" value="1"/>
</dbReference>
<dbReference type="Proteomes" id="UP001497453">
    <property type="component" value="Chromosome 1"/>
</dbReference>
<evidence type="ECO:0000313" key="3">
    <source>
        <dbReference type="Proteomes" id="UP001497453"/>
    </source>
</evidence>
<dbReference type="InterPro" id="IPR059181">
    <property type="entry name" value="RWDD2A-B_C"/>
</dbReference>
<dbReference type="CDD" id="cd24163">
    <property type="entry name" value="RWDD2_C"/>
    <property type="match status" value="1"/>
</dbReference>
<feature type="domain" description="Small nuclear ribonucleoprotein Prp3 C-terminal" evidence="1">
    <location>
        <begin position="154"/>
        <end position="211"/>
    </location>
</feature>
<evidence type="ECO:0000313" key="2">
    <source>
        <dbReference type="EMBL" id="CAL1694738.1"/>
    </source>
</evidence>
<dbReference type="PANTHER" id="PTHR15955:SF8">
    <property type="entry name" value="RWD DOMAIN-CONTAINING PROTEIN 2B-RELATED"/>
    <property type="match status" value="1"/>
</dbReference>
<dbReference type="EMBL" id="OZ037944">
    <property type="protein sequence ID" value="CAL1694738.1"/>
    <property type="molecule type" value="Genomic_DNA"/>
</dbReference>
<name>A0ABP1CJ68_9APHY</name>
<dbReference type="InterPro" id="IPR017359">
    <property type="entry name" value="Phi-like"/>
</dbReference>
<proteinExistence type="predicted"/>
<accession>A0ABP1CJ68</accession>
<dbReference type="PANTHER" id="PTHR15955">
    <property type="entry name" value="RWD DOMAIN CONTAINING PROTEIN 2"/>
    <property type="match status" value="1"/>
</dbReference>